<evidence type="ECO:0000256" key="1">
    <source>
        <dbReference type="SAM" id="MobiDB-lite"/>
    </source>
</evidence>
<protein>
    <submittedName>
        <fullName evidence="2">Uncharacterized protein</fullName>
    </submittedName>
</protein>
<accession>A0A091V111</accession>
<feature type="region of interest" description="Disordered" evidence="1">
    <location>
        <begin position="67"/>
        <end position="88"/>
    </location>
</feature>
<keyword evidence="3" id="KW-1185">Reference proteome</keyword>
<dbReference type="EMBL" id="KL410398">
    <property type="protein sequence ID" value="KFQ96367.1"/>
    <property type="molecule type" value="Genomic_DNA"/>
</dbReference>
<gene>
    <name evidence="2" type="ORF">Y956_06225</name>
</gene>
<feature type="non-terminal residue" evidence="2">
    <location>
        <position position="88"/>
    </location>
</feature>
<dbReference type="Proteomes" id="UP000053283">
    <property type="component" value="Unassembled WGS sequence"/>
</dbReference>
<sequence>EEPTVCQVLRDSTSEHRLSMTSLPSGLPGLNQPFPSGGYFPYYRTEGELCTAPALCDRFFTGTEGLENKEGEQEGETGSWSLGASCVV</sequence>
<proteinExistence type="predicted"/>
<evidence type="ECO:0000313" key="2">
    <source>
        <dbReference type="EMBL" id="KFQ96367.1"/>
    </source>
</evidence>
<evidence type="ECO:0000313" key="3">
    <source>
        <dbReference type="Proteomes" id="UP000053283"/>
    </source>
</evidence>
<dbReference type="AlphaFoldDB" id="A0A091V111"/>
<feature type="non-terminal residue" evidence="2">
    <location>
        <position position="1"/>
    </location>
</feature>
<organism evidence="2 3">
    <name type="scientific">Nipponia nippon</name>
    <name type="common">Crested ibis</name>
    <name type="synonym">Ibis nippon</name>
    <dbReference type="NCBI Taxonomy" id="128390"/>
    <lineage>
        <taxon>Eukaryota</taxon>
        <taxon>Metazoa</taxon>
        <taxon>Chordata</taxon>
        <taxon>Craniata</taxon>
        <taxon>Vertebrata</taxon>
        <taxon>Euteleostomi</taxon>
        <taxon>Archelosauria</taxon>
        <taxon>Archosauria</taxon>
        <taxon>Dinosauria</taxon>
        <taxon>Saurischia</taxon>
        <taxon>Theropoda</taxon>
        <taxon>Coelurosauria</taxon>
        <taxon>Aves</taxon>
        <taxon>Neognathae</taxon>
        <taxon>Neoaves</taxon>
        <taxon>Aequornithes</taxon>
        <taxon>Pelecaniformes</taxon>
        <taxon>Threskiornithidae</taxon>
        <taxon>Nipponia</taxon>
    </lineage>
</organism>
<name>A0A091V111_NIPNI</name>
<reference evidence="2 3" key="1">
    <citation type="submission" date="2014-04" db="EMBL/GenBank/DDBJ databases">
        <title>Genome evolution of avian class.</title>
        <authorList>
            <person name="Zhang G."/>
            <person name="Li C."/>
        </authorList>
    </citation>
    <scope>NUCLEOTIDE SEQUENCE [LARGE SCALE GENOMIC DNA]</scope>
    <source>
        <strain evidence="2">BGI_Y956</strain>
    </source>
</reference>